<dbReference type="InterPro" id="IPR052920">
    <property type="entry name" value="DNA-binding_regulatory"/>
</dbReference>
<dbReference type="AlphaFoldDB" id="A0A2N0A178"/>
<dbReference type="InterPro" id="IPR022742">
    <property type="entry name" value="Hydrolase_4"/>
</dbReference>
<dbReference type="GO" id="GO:0004177">
    <property type="term" value="F:aminopeptidase activity"/>
    <property type="evidence" value="ECO:0007669"/>
    <property type="project" value="UniProtKB-KW"/>
</dbReference>
<accession>A0A2N0A178</accession>
<dbReference type="Pfam" id="PF12146">
    <property type="entry name" value="Hydrolase_4"/>
    <property type="match status" value="1"/>
</dbReference>
<dbReference type="PANTHER" id="PTHR43358:SF4">
    <property type="entry name" value="ALPHA_BETA HYDROLASE FOLD-1 DOMAIN-CONTAINING PROTEIN"/>
    <property type="match status" value="1"/>
</dbReference>
<reference evidence="2 3" key="1">
    <citation type="submission" date="2017-07" db="EMBL/GenBank/DDBJ databases">
        <title>Leptospira spp. isolated from tropical soils.</title>
        <authorList>
            <person name="Thibeaux R."/>
            <person name="Iraola G."/>
            <person name="Ferres I."/>
            <person name="Bierque E."/>
            <person name="Girault D."/>
            <person name="Soupe-Gilbert M.-E."/>
            <person name="Picardeau M."/>
            <person name="Goarant C."/>
        </authorList>
    </citation>
    <scope>NUCLEOTIDE SEQUENCE [LARGE SCALE GENOMIC DNA]</scope>
    <source>
        <strain evidence="2 3">ES4-C-A1</strain>
    </source>
</reference>
<dbReference type="OrthoDB" id="9776685at2"/>
<dbReference type="EMBL" id="NPEA01000003">
    <property type="protein sequence ID" value="PJZ77923.1"/>
    <property type="molecule type" value="Genomic_DNA"/>
</dbReference>
<dbReference type="Gene3D" id="3.40.50.1820">
    <property type="entry name" value="alpha/beta hydrolase"/>
    <property type="match status" value="1"/>
</dbReference>
<name>A0A2N0A178_9LEPT</name>
<dbReference type="SUPFAM" id="SSF53474">
    <property type="entry name" value="alpha/beta-Hydrolases"/>
    <property type="match status" value="1"/>
</dbReference>
<organism evidence="2 3">
    <name type="scientific">Leptospira neocaledonica</name>
    <dbReference type="NCBI Taxonomy" id="2023192"/>
    <lineage>
        <taxon>Bacteria</taxon>
        <taxon>Pseudomonadati</taxon>
        <taxon>Spirochaetota</taxon>
        <taxon>Spirochaetia</taxon>
        <taxon>Leptospirales</taxon>
        <taxon>Leptospiraceae</taxon>
        <taxon>Leptospira</taxon>
    </lineage>
</organism>
<keyword evidence="2" id="KW-0645">Protease</keyword>
<dbReference type="Proteomes" id="UP000231843">
    <property type="component" value="Unassembled WGS sequence"/>
</dbReference>
<dbReference type="InterPro" id="IPR029058">
    <property type="entry name" value="AB_hydrolase_fold"/>
</dbReference>
<keyword evidence="3" id="KW-1185">Reference proteome</keyword>
<keyword evidence="2" id="KW-0378">Hydrolase</keyword>
<proteinExistence type="predicted"/>
<gene>
    <name evidence="2" type="ORF">CH365_05710</name>
</gene>
<feature type="domain" description="Serine aminopeptidase S33" evidence="1">
    <location>
        <begin position="95"/>
        <end position="227"/>
    </location>
</feature>
<sequence length="313" mass="35431">MKRILFWSILTILLLIPLFMSFGIWSASNQLLFPVWRDNQNFSTCSPETQKHWGVSCGNLRNSSKFRFEELKIPSINGFDLPTWKIGTLENGNGKARGTIFLVHGGGSDRREMTKHIGFFLKRGLDVYSFDFGCHGEARCLIPGLSYGYRESKDVLSMYHYLSERYDRIYALGSSVGASSILISLPEMPKLSGVIAENPMYNFERLILESPAAPKDIPAWLSYLLIRLTILRGKFETIPSPASSLSNTKLVPILFIHGKEDQVVPFRQSQDLANIYNGPSEVWLLEKGEHGAARDKDPSEYERRVAGFLDKLK</sequence>
<protein>
    <submittedName>
        <fullName evidence="2">Dipeptidyl aminopeptidase</fullName>
    </submittedName>
</protein>
<dbReference type="PANTHER" id="PTHR43358">
    <property type="entry name" value="ALPHA/BETA-HYDROLASE"/>
    <property type="match status" value="1"/>
</dbReference>
<evidence type="ECO:0000313" key="3">
    <source>
        <dbReference type="Proteomes" id="UP000231843"/>
    </source>
</evidence>
<evidence type="ECO:0000313" key="2">
    <source>
        <dbReference type="EMBL" id="PJZ77923.1"/>
    </source>
</evidence>
<comment type="caution">
    <text evidence="2">The sequence shown here is derived from an EMBL/GenBank/DDBJ whole genome shotgun (WGS) entry which is preliminary data.</text>
</comment>
<dbReference type="RefSeq" id="WP_100767637.1">
    <property type="nucleotide sequence ID" value="NZ_NPEA01000003.1"/>
</dbReference>
<evidence type="ECO:0000259" key="1">
    <source>
        <dbReference type="Pfam" id="PF12146"/>
    </source>
</evidence>
<keyword evidence="2" id="KW-0031">Aminopeptidase</keyword>